<dbReference type="RefSeq" id="WP_213125614.1">
    <property type="nucleotide sequence ID" value="NZ_JAGYPG010000002.1"/>
</dbReference>
<gene>
    <name evidence="2" type="ORF">KHA97_15570</name>
</gene>
<keyword evidence="1" id="KW-0732">Signal</keyword>
<comment type="caution">
    <text evidence="2">The sequence shown here is derived from an EMBL/GenBank/DDBJ whole genome shotgun (WGS) entry which is preliminary data.</text>
</comment>
<proteinExistence type="predicted"/>
<protein>
    <submittedName>
        <fullName evidence="2">DUF4830 domain-containing protein</fullName>
    </submittedName>
</protein>
<feature type="chain" id="PRO_5039467050" evidence="1">
    <location>
        <begin position="20"/>
        <end position="130"/>
    </location>
</feature>
<evidence type="ECO:0000256" key="1">
    <source>
        <dbReference type="SAM" id="SignalP"/>
    </source>
</evidence>
<dbReference type="Proteomes" id="UP000681414">
    <property type="component" value="Unassembled WGS sequence"/>
</dbReference>
<dbReference type="PROSITE" id="PS51257">
    <property type="entry name" value="PROKAR_LIPOPROTEIN"/>
    <property type="match status" value="1"/>
</dbReference>
<accession>A0A942TGI2</accession>
<evidence type="ECO:0000313" key="2">
    <source>
        <dbReference type="EMBL" id="MBS4196483.1"/>
    </source>
</evidence>
<organism evidence="2 3">
    <name type="scientific">Lederbergia citri</name>
    <dbReference type="NCBI Taxonomy" id="2833580"/>
    <lineage>
        <taxon>Bacteria</taxon>
        <taxon>Bacillati</taxon>
        <taxon>Bacillota</taxon>
        <taxon>Bacilli</taxon>
        <taxon>Bacillales</taxon>
        <taxon>Bacillaceae</taxon>
        <taxon>Lederbergia</taxon>
    </lineage>
</organism>
<name>A0A942TGI2_9BACI</name>
<evidence type="ECO:0000313" key="3">
    <source>
        <dbReference type="Proteomes" id="UP000681414"/>
    </source>
</evidence>
<dbReference type="AlphaFoldDB" id="A0A942TGI2"/>
<reference evidence="2 3" key="1">
    <citation type="submission" date="2021-05" db="EMBL/GenBank/DDBJ databases">
        <title>Novel Bacillus species.</title>
        <authorList>
            <person name="Liu G."/>
        </authorList>
    </citation>
    <scope>NUCLEOTIDE SEQUENCE [LARGE SCALE GENOMIC DNA]</scope>
    <source>
        <strain evidence="3">FJAT-49780</strain>
    </source>
</reference>
<dbReference type="EMBL" id="JAGYPG010000002">
    <property type="protein sequence ID" value="MBS4196483.1"/>
    <property type="molecule type" value="Genomic_DNA"/>
</dbReference>
<sequence>MKMRIFLILVGILFVSACGQETINEEHKVYLSNKGWEIKKSIEVETFILDTPEEMISNYDAFLSEYLGEEVTQYFYELKEKDVEGKRLKAVVYEAEEKIIGGYGILPSWTPGGFNLDDKERLINDQMIKQ</sequence>
<keyword evidence="3" id="KW-1185">Reference proteome</keyword>
<feature type="signal peptide" evidence="1">
    <location>
        <begin position="1"/>
        <end position="19"/>
    </location>
</feature>